<reference evidence="4 5" key="1">
    <citation type="submission" date="2019-07" db="EMBL/GenBank/DDBJ databases">
        <title>Lentzea xizangensis sp. nov., isolated from Qinghai-Tibetan Plateau Soils.</title>
        <authorList>
            <person name="Huang J."/>
        </authorList>
    </citation>
    <scope>NUCLEOTIDE SEQUENCE [LARGE SCALE GENOMIC DNA]</scope>
    <source>
        <strain evidence="4 5">FXJ1.1311</strain>
    </source>
</reference>
<feature type="repeat" description="WD" evidence="3">
    <location>
        <begin position="379"/>
        <end position="420"/>
    </location>
</feature>
<name>A0A563EMQ3_9PSEU</name>
<sequence>MTDLLAAAELDAVAGLLPSVPGSASPAWWALPDSHSHRFGDVAAHLAATGRVDELARLVVDLRWVAARLAHGGVPGVLEDLALVDDPVAAVLARMIGRAGHRLEPTPPAARLGPALAGLLSSTPDLVPLVEAYVPTLPLPYLIDRWPVPDRNHPALRRVLSPPWGTTKTMVLAPDGTWLASAGRDGVVRIWDPATGGPLASLEGHQGAITALAAAADGSWLASAGEDRTVRIWDAAGEELPRSLSDVDVKVTALAAAPDGTTLALAGEDQRVWLHDIGGQLPPRRLVGSAGEVAAMRYGPDGTWLVTLAGNGAVRVWDLVSGRARTVVESVTPSVVRRYGPFTTLAVAPDGSWLVTAGQDETRTARVLDVATGEVRATLSGHTSAVTCAAVSPDGAWIATGSGDNDVRVWDPVTGEQRAVLPGNGGLVTAVAIAPDGAWLAAAGYVGAVHLWDAGGVPVAAVPYVFGVENLAVAPDGTWLAACAGRTLELRRTTDGTVRSALNVGSTPNALAIAPDGTWLATAHFDEICVWDAGTGDKRLTMARGGGLVRGLAVAPDGTWLAAVDTGDTRRYDSARDGKLRIWDTSTGKLRATLAGHHGEVSAVAVSPDGTWIATGGTDGTIRTWDVATREMRVTMRSRAHRVNAVVIAPDGTWLASGGSFEDIWILDTATGEIRGQIRTKGGQVSWLALSPDGTRLASVCWGAVEVWQVATRRLEVAARMPEQSFQCDWLPDGSGLCVGGKDGVHLLDLVSG</sequence>
<evidence type="ECO:0000256" key="2">
    <source>
        <dbReference type="ARBA" id="ARBA00022737"/>
    </source>
</evidence>
<evidence type="ECO:0000313" key="4">
    <source>
        <dbReference type="EMBL" id="TWP48468.1"/>
    </source>
</evidence>
<dbReference type="OrthoDB" id="414967at2"/>
<dbReference type="PANTHER" id="PTHR19848:SF8">
    <property type="entry name" value="F-BOX AND WD REPEAT DOMAIN CONTAINING 7"/>
    <property type="match status" value="1"/>
</dbReference>
<dbReference type="PROSITE" id="PS00678">
    <property type="entry name" value="WD_REPEATS_1"/>
    <property type="match status" value="2"/>
</dbReference>
<dbReference type="InterPro" id="IPR015943">
    <property type="entry name" value="WD40/YVTN_repeat-like_dom_sf"/>
</dbReference>
<feature type="repeat" description="WD" evidence="3">
    <location>
        <begin position="169"/>
        <end position="201"/>
    </location>
</feature>
<dbReference type="Pfam" id="PF00400">
    <property type="entry name" value="WD40"/>
    <property type="match status" value="8"/>
</dbReference>
<dbReference type="SUPFAM" id="SSF50978">
    <property type="entry name" value="WD40 repeat-like"/>
    <property type="match status" value="2"/>
</dbReference>
<dbReference type="Proteomes" id="UP000316639">
    <property type="component" value="Unassembled WGS sequence"/>
</dbReference>
<dbReference type="RefSeq" id="WP_146356215.1">
    <property type="nucleotide sequence ID" value="NZ_VOBR01000020.1"/>
</dbReference>
<dbReference type="InterPro" id="IPR019775">
    <property type="entry name" value="WD40_repeat_CS"/>
</dbReference>
<feature type="repeat" description="WD" evidence="3">
    <location>
        <begin position="421"/>
        <end position="453"/>
    </location>
</feature>
<keyword evidence="2" id="KW-0677">Repeat</keyword>
<feature type="repeat" description="WD" evidence="3">
    <location>
        <begin position="286"/>
        <end position="327"/>
    </location>
</feature>
<organism evidence="4 5">
    <name type="scientific">Lentzea tibetensis</name>
    <dbReference type="NCBI Taxonomy" id="2591470"/>
    <lineage>
        <taxon>Bacteria</taxon>
        <taxon>Bacillati</taxon>
        <taxon>Actinomycetota</taxon>
        <taxon>Actinomycetes</taxon>
        <taxon>Pseudonocardiales</taxon>
        <taxon>Pseudonocardiaceae</taxon>
        <taxon>Lentzea</taxon>
    </lineage>
</organism>
<dbReference type="InterPro" id="IPR001680">
    <property type="entry name" value="WD40_rpt"/>
</dbReference>
<accession>A0A563EMQ3</accession>
<dbReference type="SMART" id="SM00320">
    <property type="entry name" value="WD40"/>
    <property type="match status" value="13"/>
</dbReference>
<dbReference type="PROSITE" id="PS50294">
    <property type="entry name" value="WD_REPEATS_REGION"/>
    <property type="match status" value="4"/>
</dbReference>
<proteinExistence type="predicted"/>
<dbReference type="AlphaFoldDB" id="A0A563EMQ3"/>
<gene>
    <name evidence="4" type="ORF">FKR81_28165</name>
</gene>
<dbReference type="PANTHER" id="PTHR19848">
    <property type="entry name" value="WD40 REPEAT PROTEIN"/>
    <property type="match status" value="1"/>
</dbReference>
<dbReference type="Gene3D" id="2.130.10.10">
    <property type="entry name" value="YVTN repeat-like/Quinoprotein amine dehydrogenase"/>
    <property type="match status" value="4"/>
</dbReference>
<comment type="caution">
    <text evidence="4">The sequence shown here is derived from an EMBL/GenBank/DDBJ whole genome shotgun (WGS) entry which is preliminary data.</text>
</comment>
<dbReference type="InterPro" id="IPR020472">
    <property type="entry name" value="WD40_PAC1"/>
</dbReference>
<keyword evidence="1 3" id="KW-0853">WD repeat</keyword>
<dbReference type="PROSITE" id="PS50082">
    <property type="entry name" value="WD_REPEATS_2"/>
    <property type="match status" value="6"/>
</dbReference>
<feature type="repeat" description="WD" evidence="3">
    <location>
        <begin position="594"/>
        <end position="635"/>
    </location>
</feature>
<dbReference type="PRINTS" id="PR00320">
    <property type="entry name" value="GPROTEINBRPT"/>
</dbReference>
<feature type="repeat" description="WD" evidence="3">
    <location>
        <begin position="202"/>
        <end position="243"/>
    </location>
</feature>
<protein>
    <submittedName>
        <fullName evidence="4">WD40 repeat domain-containing protein</fullName>
    </submittedName>
</protein>
<dbReference type="InterPro" id="IPR036322">
    <property type="entry name" value="WD40_repeat_dom_sf"/>
</dbReference>
<dbReference type="Gene3D" id="1.25.40.370">
    <property type="match status" value="1"/>
</dbReference>
<dbReference type="CDD" id="cd00200">
    <property type="entry name" value="WD40"/>
    <property type="match status" value="2"/>
</dbReference>
<keyword evidence="5" id="KW-1185">Reference proteome</keyword>
<evidence type="ECO:0000256" key="3">
    <source>
        <dbReference type="PROSITE-ProRule" id="PRU00221"/>
    </source>
</evidence>
<evidence type="ECO:0000256" key="1">
    <source>
        <dbReference type="ARBA" id="ARBA00022574"/>
    </source>
</evidence>
<evidence type="ECO:0000313" key="5">
    <source>
        <dbReference type="Proteomes" id="UP000316639"/>
    </source>
</evidence>
<dbReference type="EMBL" id="VOBR01000020">
    <property type="protein sequence ID" value="TWP48468.1"/>
    <property type="molecule type" value="Genomic_DNA"/>
</dbReference>